<keyword evidence="6" id="KW-1185">Reference proteome</keyword>
<comment type="caution">
    <text evidence="5">The sequence shown here is derived from an EMBL/GenBank/DDBJ whole genome shotgun (WGS) entry which is preliminary data.</text>
</comment>
<dbReference type="GO" id="GO:0005730">
    <property type="term" value="C:nucleolus"/>
    <property type="evidence" value="ECO:0007669"/>
    <property type="project" value="UniProtKB-SubCell"/>
</dbReference>
<dbReference type="GO" id="GO:0000462">
    <property type="term" value="P:maturation of SSU-rRNA from tricistronic rRNA transcript (SSU-rRNA, 5.8S rRNA, LSU-rRNA)"/>
    <property type="evidence" value="ECO:0007669"/>
    <property type="project" value="InterPro"/>
</dbReference>
<dbReference type="Pfam" id="PF15341">
    <property type="entry name" value="SLX9"/>
    <property type="match status" value="1"/>
</dbReference>
<organism evidence="5 6">
    <name type="scientific">Diacronema lutheri</name>
    <name type="common">Unicellular marine alga</name>
    <name type="synonym">Monochrysis lutheri</name>
    <dbReference type="NCBI Taxonomy" id="2081491"/>
    <lineage>
        <taxon>Eukaryota</taxon>
        <taxon>Haptista</taxon>
        <taxon>Haptophyta</taxon>
        <taxon>Pavlovophyceae</taxon>
        <taxon>Pavlovales</taxon>
        <taxon>Pavlovaceae</taxon>
        <taxon>Diacronema</taxon>
    </lineage>
</organism>
<dbReference type="AlphaFoldDB" id="A0A8J6C8K6"/>
<evidence type="ECO:0000256" key="3">
    <source>
        <dbReference type="ARBA" id="ARBA00023242"/>
    </source>
</evidence>
<keyword evidence="3" id="KW-0539">Nucleus</keyword>
<accession>A0A8J6C8K6</accession>
<dbReference type="InterPro" id="IPR028160">
    <property type="entry name" value="Slx9-like"/>
</dbReference>
<name>A0A8J6C8K6_DIALT</name>
<dbReference type="GO" id="GO:0030688">
    <property type="term" value="C:preribosome, small subunit precursor"/>
    <property type="evidence" value="ECO:0007669"/>
    <property type="project" value="InterPro"/>
</dbReference>
<proteinExistence type="inferred from homology"/>
<feature type="compositionally biased region" description="Low complexity" evidence="4">
    <location>
        <begin position="134"/>
        <end position="145"/>
    </location>
</feature>
<dbReference type="EMBL" id="JAGTXO010000010">
    <property type="protein sequence ID" value="KAG8465487.1"/>
    <property type="molecule type" value="Genomic_DNA"/>
</dbReference>
<comment type="similarity">
    <text evidence="2">Belongs to the SLX9 family.</text>
</comment>
<evidence type="ECO:0000256" key="2">
    <source>
        <dbReference type="ARBA" id="ARBA00011022"/>
    </source>
</evidence>
<evidence type="ECO:0000313" key="6">
    <source>
        <dbReference type="Proteomes" id="UP000751190"/>
    </source>
</evidence>
<dbReference type="PANTHER" id="PTHR31109:SF2">
    <property type="entry name" value="RIBOSOME BIOGENESIS PROTEIN SLX9 HOMOLOG"/>
    <property type="match status" value="1"/>
</dbReference>
<gene>
    <name evidence="5" type="ORF">KFE25_002794</name>
</gene>
<comment type="subcellular location">
    <subcellularLocation>
        <location evidence="1">Nucleus</location>
        <location evidence="1">Nucleolus</location>
    </subcellularLocation>
</comment>
<feature type="region of interest" description="Disordered" evidence="4">
    <location>
        <begin position="134"/>
        <end position="174"/>
    </location>
</feature>
<dbReference type="GO" id="GO:0030686">
    <property type="term" value="C:90S preribosome"/>
    <property type="evidence" value="ECO:0007669"/>
    <property type="project" value="InterPro"/>
</dbReference>
<sequence length="174" mass="17758">MGKASDKAVRRAQLLQKAEAAARGTATAKGAGVKKASKTRRVKEVSGALSSVARLADSLDEALAHAGAAAGADAKAPRKGALGAKARARLVVAETERFSAILAHAAFQQSPFEAIERHIANSVAAQAVERAAAQPVAPVARAAGAARRRPHSKRAGNAPGPRAKSASKPMHGQR</sequence>
<protein>
    <recommendedName>
        <fullName evidence="7">Ribosome biogenesis protein SLX9</fullName>
    </recommendedName>
</protein>
<evidence type="ECO:0008006" key="7">
    <source>
        <dbReference type="Google" id="ProtNLM"/>
    </source>
</evidence>
<dbReference type="Proteomes" id="UP000751190">
    <property type="component" value="Unassembled WGS sequence"/>
</dbReference>
<dbReference type="PANTHER" id="PTHR31109">
    <property type="entry name" value="PROTEIN FAM207A"/>
    <property type="match status" value="1"/>
</dbReference>
<evidence type="ECO:0000256" key="4">
    <source>
        <dbReference type="SAM" id="MobiDB-lite"/>
    </source>
</evidence>
<reference evidence="5" key="1">
    <citation type="submission" date="2021-05" db="EMBL/GenBank/DDBJ databases">
        <title>The genome of the haptophyte Pavlova lutheri (Diacronema luteri, Pavlovales) - a model for lipid biosynthesis in eukaryotic algae.</title>
        <authorList>
            <person name="Hulatt C.J."/>
            <person name="Posewitz M.C."/>
        </authorList>
    </citation>
    <scope>NUCLEOTIDE SEQUENCE</scope>
    <source>
        <strain evidence="5">NIVA-4/92</strain>
    </source>
</reference>
<evidence type="ECO:0000313" key="5">
    <source>
        <dbReference type="EMBL" id="KAG8465487.1"/>
    </source>
</evidence>
<evidence type="ECO:0000256" key="1">
    <source>
        <dbReference type="ARBA" id="ARBA00004604"/>
    </source>
</evidence>